<dbReference type="EMBL" id="GL377586">
    <property type="protein sequence ID" value="EFJ25747.1"/>
    <property type="molecule type" value="Genomic_DNA"/>
</dbReference>
<reference evidence="5 6" key="1">
    <citation type="journal article" date="2011" name="Science">
        <title>The Selaginella genome identifies genetic changes associated with the evolution of vascular plants.</title>
        <authorList>
            <person name="Banks J.A."/>
            <person name="Nishiyama T."/>
            <person name="Hasebe M."/>
            <person name="Bowman J.L."/>
            <person name="Gribskov M."/>
            <person name="dePamphilis C."/>
            <person name="Albert V.A."/>
            <person name="Aono N."/>
            <person name="Aoyama T."/>
            <person name="Ambrose B.A."/>
            <person name="Ashton N.W."/>
            <person name="Axtell M.J."/>
            <person name="Barker E."/>
            <person name="Barker M.S."/>
            <person name="Bennetzen J.L."/>
            <person name="Bonawitz N.D."/>
            <person name="Chapple C."/>
            <person name="Cheng C."/>
            <person name="Correa L.G."/>
            <person name="Dacre M."/>
            <person name="DeBarry J."/>
            <person name="Dreyer I."/>
            <person name="Elias M."/>
            <person name="Engstrom E.M."/>
            <person name="Estelle M."/>
            <person name="Feng L."/>
            <person name="Finet C."/>
            <person name="Floyd S.K."/>
            <person name="Frommer W.B."/>
            <person name="Fujita T."/>
            <person name="Gramzow L."/>
            <person name="Gutensohn M."/>
            <person name="Harholt J."/>
            <person name="Hattori M."/>
            <person name="Heyl A."/>
            <person name="Hirai T."/>
            <person name="Hiwatashi Y."/>
            <person name="Ishikawa M."/>
            <person name="Iwata M."/>
            <person name="Karol K.G."/>
            <person name="Koehler B."/>
            <person name="Kolukisaoglu U."/>
            <person name="Kubo M."/>
            <person name="Kurata T."/>
            <person name="Lalonde S."/>
            <person name="Li K."/>
            <person name="Li Y."/>
            <person name="Litt A."/>
            <person name="Lyons E."/>
            <person name="Manning G."/>
            <person name="Maruyama T."/>
            <person name="Michael T.P."/>
            <person name="Mikami K."/>
            <person name="Miyazaki S."/>
            <person name="Morinaga S."/>
            <person name="Murata T."/>
            <person name="Mueller-Roeber B."/>
            <person name="Nelson D.R."/>
            <person name="Obara M."/>
            <person name="Oguri Y."/>
            <person name="Olmstead R.G."/>
            <person name="Onodera N."/>
            <person name="Petersen B.L."/>
            <person name="Pils B."/>
            <person name="Prigge M."/>
            <person name="Rensing S.A."/>
            <person name="Riano-Pachon D.M."/>
            <person name="Roberts A.W."/>
            <person name="Sato Y."/>
            <person name="Scheller H.V."/>
            <person name="Schulz B."/>
            <person name="Schulz C."/>
            <person name="Shakirov E.V."/>
            <person name="Shibagaki N."/>
            <person name="Shinohara N."/>
            <person name="Shippen D.E."/>
            <person name="Soerensen I."/>
            <person name="Sotooka R."/>
            <person name="Sugimoto N."/>
            <person name="Sugita M."/>
            <person name="Sumikawa N."/>
            <person name="Tanurdzic M."/>
            <person name="Theissen G."/>
            <person name="Ulvskov P."/>
            <person name="Wakazuki S."/>
            <person name="Weng J.K."/>
            <person name="Willats W.W."/>
            <person name="Wipf D."/>
            <person name="Wolf P.G."/>
            <person name="Yang L."/>
            <person name="Zimmer A.D."/>
            <person name="Zhu Q."/>
            <person name="Mitros T."/>
            <person name="Hellsten U."/>
            <person name="Loque D."/>
            <person name="Otillar R."/>
            <person name="Salamov A."/>
            <person name="Schmutz J."/>
            <person name="Shapiro H."/>
            <person name="Lindquist E."/>
            <person name="Lucas S."/>
            <person name="Rokhsar D."/>
            <person name="Grigoriev I.V."/>
        </authorList>
    </citation>
    <scope>NUCLEOTIDE SEQUENCE [LARGE SCALE GENOMIC DNA]</scope>
</reference>
<evidence type="ECO:0000256" key="1">
    <source>
        <dbReference type="ARBA" id="ARBA00007447"/>
    </source>
</evidence>
<evidence type="ECO:0000313" key="5">
    <source>
        <dbReference type="EMBL" id="EFJ25747.1"/>
    </source>
</evidence>
<comment type="similarity">
    <text evidence="1">Belongs to the peptidase A1 family.</text>
</comment>
<dbReference type="KEGG" id="smo:SELMODRAFT_98841"/>
<dbReference type="HOGENOM" id="CLU_676864_0_0_1"/>
<dbReference type="Pfam" id="PF14543">
    <property type="entry name" value="TAXi_N"/>
    <property type="match status" value="1"/>
</dbReference>
<dbReference type="InterPro" id="IPR032799">
    <property type="entry name" value="TAXi_C"/>
</dbReference>
<evidence type="ECO:0000256" key="2">
    <source>
        <dbReference type="ARBA" id="ARBA00022670"/>
    </source>
</evidence>
<dbReference type="SUPFAM" id="SSF50630">
    <property type="entry name" value="Acid proteases"/>
    <property type="match status" value="1"/>
</dbReference>
<gene>
    <name evidence="5" type="ORF">SELMODRAFT_98841</name>
</gene>
<name>D8RPV5_SELML</name>
<dbReference type="PANTHER" id="PTHR47967:SF124">
    <property type="entry name" value="XYLANASE INHIBITOR C-TERMINAL DOMAIN-CONTAINING PROTEIN"/>
    <property type="match status" value="1"/>
</dbReference>
<dbReference type="Gene3D" id="2.40.70.10">
    <property type="entry name" value="Acid Proteases"/>
    <property type="match status" value="2"/>
</dbReference>
<dbReference type="Proteomes" id="UP000001514">
    <property type="component" value="Unassembled WGS sequence"/>
</dbReference>
<accession>D8RPV5</accession>
<dbReference type="Pfam" id="PF14541">
    <property type="entry name" value="TAXi_C"/>
    <property type="match status" value="1"/>
</dbReference>
<dbReference type="eggNOG" id="KOG1339">
    <property type="taxonomic scope" value="Eukaryota"/>
</dbReference>
<dbReference type="InterPro" id="IPR021109">
    <property type="entry name" value="Peptidase_aspartic_dom_sf"/>
</dbReference>
<dbReference type="AlphaFoldDB" id="D8RPV5"/>
<keyword evidence="3" id="KW-0378">Hydrolase</keyword>
<dbReference type="InterPro" id="IPR051708">
    <property type="entry name" value="Plant_Aspart_Prot_A1"/>
</dbReference>
<sequence>MDLSLGTPPQPLNFTLAVDSGFSWVACSSSCAINCTTASLFQPGLSTSHTKLPCGSPSCSAFSAVSTSCGPSSSCSYNTSYGTNFSSAGDLVSDIATMDSVRNRKVAANLSLGCGRDSGGLLELLDTSGFVGFDKGNVSFMGQLSALGYRSKFIYCLPSDTFRGKLVIGNYKLRNASISSSMAYTPMITNPQAAELYFINLSTISIDKNKFQVPIQGFLSNGTGGTVIDTTTFLSYLTSDFYTQLVQAIKNYTTNLVEVSSSVADALGVELCYNISANSDFPPPATLTYHFLGGAGVEVSTWFLLDDSDSVNNTICMAIGRSESVGPNLNVIGTYQQLDLTVEYDLEQMRYGFGAQGCNTTMVVDVNTSSAEFSKKPLWLMLLLVLLTV</sequence>
<dbReference type="InParanoid" id="D8RPV5"/>
<dbReference type="GO" id="GO:0004190">
    <property type="term" value="F:aspartic-type endopeptidase activity"/>
    <property type="evidence" value="ECO:0000318"/>
    <property type="project" value="GO_Central"/>
</dbReference>
<evidence type="ECO:0000259" key="4">
    <source>
        <dbReference type="PROSITE" id="PS51767"/>
    </source>
</evidence>
<keyword evidence="2" id="KW-0645">Protease</keyword>
<evidence type="ECO:0000313" key="6">
    <source>
        <dbReference type="Proteomes" id="UP000001514"/>
    </source>
</evidence>
<dbReference type="InterPro" id="IPR032861">
    <property type="entry name" value="TAXi_N"/>
</dbReference>
<dbReference type="InterPro" id="IPR033121">
    <property type="entry name" value="PEPTIDASE_A1"/>
</dbReference>
<dbReference type="GO" id="GO:0006508">
    <property type="term" value="P:proteolysis"/>
    <property type="evidence" value="ECO:0007669"/>
    <property type="project" value="UniProtKB-KW"/>
</dbReference>
<keyword evidence="6" id="KW-1185">Reference proteome</keyword>
<proteinExistence type="inferred from homology"/>
<organism evidence="6">
    <name type="scientific">Selaginella moellendorffii</name>
    <name type="common">Spikemoss</name>
    <dbReference type="NCBI Taxonomy" id="88036"/>
    <lineage>
        <taxon>Eukaryota</taxon>
        <taxon>Viridiplantae</taxon>
        <taxon>Streptophyta</taxon>
        <taxon>Embryophyta</taxon>
        <taxon>Tracheophyta</taxon>
        <taxon>Lycopodiopsida</taxon>
        <taxon>Selaginellales</taxon>
        <taxon>Selaginellaceae</taxon>
        <taxon>Selaginella</taxon>
    </lineage>
</organism>
<dbReference type="OrthoDB" id="2747330at2759"/>
<evidence type="ECO:0000256" key="3">
    <source>
        <dbReference type="ARBA" id="ARBA00022801"/>
    </source>
</evidence>
<dbReference type="PROSITE" id="PS51767">
    <property type="entry name" value="PEPTIDASE_A1"/>
    <property type="match status" value="1"/>
</dbReference>
<dbReference type="Gramene" id="EFJ25747">
    <property type="protein sequence ID" value="EFJ25747"/>
    <property type="gene ID" value="SELMODRAFT_98841"/>
</dbReference>
<feature type="domain" description="Peptidase A1" evidence="4">
    <location>
        <begin position="1"/>
        <end position="354"/>
    </location>
</feature>
<protein>
    <recommendedName>
        <fullName evidence="4">Peptidase A1 domain-containing protein</fullName>
    </recommendedName>
</protein>
<dbReference type="PANTHER" id="PTHR47967">
    <property type="entry name" value="OS07G0603500 PROTEIN-RELATED"/>
    <property type="match status" value="1"/>
</dbReference>